<feature type="region of interest" description="Disordered" evidence="1">
    <location>
        <begin position="1"/>
        <end position="42"/>
    </location>
</feature>
<organism evidence="2 3">
    <name type="scientific">Synaphobranchus kaupii</name>
    <name type="common">Kaup's arrowtooth eel</name>
    <dbReference type="NCBI Taxonomy" id="118154"/>
    <lineage>
        <taxon>Eukaryota</taxon>
        <taxon>Metazoa</taxon>
        <taxon>Chordata</taxon>
        <taxon>Craniata</taxon>
        <taxon>Vertebrata</taxon>
        <taxon>Euteleostomi</taxon>
        <taxon>Actinopterygii</taxon>
        <taxon>Neopterygii</taxon>
        <taxon>Teleostei</taxon>
        <taxon>Anguilliformes</taxon>
        <taxon>Synaphobranchidae</taxon>
        <taxon>Synaphobranchus</taxon>
    </lineage>
</organism>
<gene>
    <name evidence="2" type="ORF">SKAU_G00051640</name>
</gene>
<dbReference type="AlphaFoldDB" id="A0A9Q1G354"/>
<evidence type="ECO:0000256" key="1">
    <source>
        <dbReference type="SAM" id="MobiDB-lite"/>
    </source>
</evidence>
<reference evidence="2" key="1">
    <citation type="journal article" date="2023" name="Science">
        <title>Genome structures resolve the early diversification of teleost fishes.</title>
        <authorList>
            <person name="Parey E."/>
            <person name="Louis A."/>
            <person name="Montfort J."/>
            <person name="Bouchez O."/>
            <person name="Roques C."/>
            <person name="Iampietro C."/>
            <person name="Lluch J."/>
            <person name="Castinel A."/>
            <person name="Donnadieu C."/>
            <person name="Desvignes T."/>
            <person name="Floi Bucao C."/>
            <person name="Jouanno E."/>
            <person name="Wen M."/>
            <person name="Mejri S."/>
            <person name="Dirks R."/>
            <person name="Jansen H."/>
            <person name="Henkel C."/>
            <person name="Chen W.J."/>
            <person name="Zahm M."/>
            <person name="Cabau C."/>
            <person name="Klopp C."/>
            <person name="Thompson A.W."/>
            <person name="Robinson-Rechavi M."/>
            <person name="Braasch I."/>
            <person name="Lecointre G."/>
            <person name="Bobe J."/>
            <person name="Postlethwait J.H."/>
            <person name="Berthelot C."/>
            <person name="Roest Crollius H."/>
            <person name="Guiguen Y."/>
        </authorList>
    </citation>
    <scope>NUCLEOTIDE SEQUENCE</scope>
    <source>
        <strain evidence="2">WJC10195</strain>
    </source>
</reference>
<evidence type="ECO:0000313" key="2">
    <source>
        <dbReference type="EMBL" id="KAJ8374584.1"/>
    </source>
</evidence>
<dbReference type="Proteomes" id="UP001152622">
    <property type="component" value="Chromosome 2"/>
</dbReference>
<proteinExistence type="predicted"/>
<protein>
    <submittedName>
        <fullName evidence="2">Uncharacterized protein</fullName>
    </submittedName>
</protein>
<comment type="caution">
    <text evidence="2">The sequence shown here is derived from an EMBL/GenBank/DDBJ whole genome shotgun (WGS) entry which is preliminary data.</text>
</comment>
<sequence>MGAGKLRHREQAGRREHVGKARADVNGDEEPKESSLPSVCHTAAGTSGLSSVFIHPTGTDSYSSQLGRGAVSLRSVKDISGAFLKAARRALRIPGHGGTAPPARPES</sequence>
<dbReference type="EMBL" id="JAINUF010000002">
    <property type="protein sequence ID" value="KAJ8374584.1"/>
    <property type="molecule type" value="Genomic_DNA"/>
</dbReference>
<name>A0A9Q1G354_SYNKA</name>
<feature type="compositionally biased region" description="Basic and acidic residues" evidence="1">
    <location>
        <begin position="9"/>
        <end position="25"/>
    </location>
</feature>
<evidence type="ECO:0000313" key="3">
    <source>
        <dbReference type="Proteomes" id="UP001152622"/>
    </source>
</evidence>
<keyword evidence="3" id="KW-1185">Reference proteome</keyword>
<accession>A0A9Q1G354</accession>